<feature type="compositionally biased region" description="Polar residues" evidence="1">
    <location>
        <begin position="49"/>
        <end position="59"/>
    </location>
</feature>
<feature type="region of interest" description="Disordered" evidence="1">
    <location>
        <begin position="1"/>
        <end position="129"/>
    </location>
</feature>
<accession>A0A5B0MF83</accession>
<keyword evidence="3" id="KW-1185">Reference proteome</keyword>
<proteinExistence type="predicted"/>
<comment type="caution">
    <text evidence="2">The sequence shown here is derived from an EMBL/GenBank/DDBJ whole genome shotgun (WGS) entry which is preliminary data.</text>
</comment>
<reference evidence="2 3" key="1">
    <citation type="submission" date="2019-05" db="EMBL/GenBank/DDBJ databases">
        <title>Emergence of the Ug99 lineage of the wheat stem rust pathogen through somatic hybridization.</title>
        <authorList>
            <person name="Li F."/>
            <person name="Upadhyaya N.M."/>
            <person name="Sperschneider J."/>
            <person name="Matny O."/>
            <person name="Nguyen-Phuc H."/>
            <person name="Mago R."/>
            <person name="Raley C."/>
            <person name="Miller M.E."/>
            <person name="Silverstein K.A.T."/>
            <person name="Henningsen E."/>
            <person name="Hirsch C.D."/>
            <person name="Visser B."/>
            <person name="Pretorius Z.A."/>
            <person name="Steffenson B.J."/>
            <person name="Schwessinger B."/>
            <person name="Dodds P.N."/>
            <person name="Figueroa M."/>
        </authorList>
    </citation>
    <scope>NUCLEOTIDE SEQUENCE [LARGE SCALE GENOMIC DNA]</scope>
    <source>
        <strain evidence="2">21-0</strain>
    </source>
</reference>
<feature type="compositionally biased region" description="Basic and acidic residues" evidence="1">
    <location>
        <begin position="77"/>
        <end position="87"/>
    </location>
</feature>
<name>A0A5B0MF83_PUCGR</name>
<protein>
    <submittedName>
        <fullName evidence="2">Uncharacterized protein</fullName>
    </submittedName>
</protein>
<evidence type="ECO:0000313" key="3">
    <source>
        <dbReference type="Proteomes" id="UP000324748"/>
    </source>
</evidence>
<feature type="compositionally biased region" description="Basic and acidic residues" evidence="1">
    <location>
        <begin position="118"/>
        <end position="129"/>
    </location>
</feature>
<gene>
    <name evidence="2" type="ORF">PGT21_033831</name>
</gene>
<organism evidence="2 3">
    <name type="scientific">Puccinia graminis f. sp. tritici</name>
    <dbReference type="NCBI Taxonomy" id="56615"/>
    <lineage>
        <taxon>Eukaryota</taxon>
        <taxon>Fungi</taxon>
        <taxon>Dikarya</taxon>
        <taxon>Basidiomycota</taxon>
        <taxon>Pucciniomycotina</taxon>
        <taxon>Pucciniomycetes</taxon>
        <taxon>Pucciniales</taxon>
        <taxon>Pucciniaceae</taxon>
        <taxon>Puccinia</taxon>
    </lineage>
</organism>
<dbReference type="Proteomes" id="UP000324748">
    <property type="component" value="Unassembled WGS sequence"/>
</dbReference>
<feature type="compositionally biased region" description="Polar residues" evidence="1">
    <location>
        <begin position="89"/>
        <end position="104"/>
    </location>
</feature>
<evidence type="ECO:0000313" key="2">
    <source>
        <dbReference type="EMBL" id="KAA1075331.1"/>
    </source>
</evidence>
<dbReference type="EMBL" id="VSWC01000157">
    <property type="protein sequence ID" value="KAA1075331.1"/>
    <property type="molecule type" value="Genomic_DNA"/>
</dbReference>
<sequence length="129" mass="13876">MGADEQEVGKGRERQGLVGSGQQAGQEARNKKDPSSNHQPLSHILLKHGSSSPATSRTEINGLAHPQIQASNHTHPLSKDQPRDRIHQIRSTITLDPGDSSSALHSGAVVQSGLSRNGVERDPRSNRRS</sequence>
<dbReference type="AlphaFoldDB" id="A0A5B0MF83"/>
<evidence type="ECO:0000256" key="1">
    <source>
        <dbReference type="SAM" id="MobiDB-lite"/>
    </source>
</evidence>